<evidence type="ECO:0000313" key="3">
    <source>
        <dbReference type="Proteomes" id="UP001362999"/>
    </source>
</evidence>
<comment type="caution">
    <text evidence="2">The sequence shown here is derived from an EMBL/GenBank/DDBJ whole genome shotgun (WGS) entry which is preliminary data.</text>
</comment>
<dbReference type="EMBL" id="JAWWNJ010000010">
    <property type="protein sequence ID" value="KAK7046922.1"/>
    <property type="molecule type" value="Genomic_DNA"/>
</dbReference>
<evidence type="ECO:0000256" key="1">
    <source>
        <dbReference type="SAM" id="MobiDB-lite"/>
    </source>
</evidence>
<dbReference type="SUPFAM" id="SSF52047">
    <property type="entry name" value="RNI-like"/>
    <property type="match status" value="1"/>
</dbReference>
<protein>
    <recommendedName>
        <fullName evidence="4">F-box domain-containing protein</fullName>
    </recommendedName>
</protein>
<dbReference type="Proteomes" id="UP001362999">
    <property type="component" value="Unassembled WGS sequence"/>
</dbReference>
<dbReference type="AlphaFoldDB" id="A0AAW0D3W6"/>
<feature type="compositionally biased region" description="Polar residues" evidence="1">
    <location>
        <begin position="14"/>
        <end position="31"/>
    </location>
</feature>
<reference evidence="2 3" key="1">
    <citation type="journal article" date="2024" name="J Genomics">
        <title>Draft genome sequencing and assembly of Favolaschia claudopus CIRM-BRFM 2984 isolated from oak limbs.</title>
        <authorList>
            <person name="Navarro D."/>
            <person name="Drula E."/>
            <person name="Chaduli D."/>
            <person name="Cazenave R."/>
            <person name="Ahrendt S."/>
            <person name="Wang J."/>
            <person name="Lipzen A."/>
            <person name="Daum C."/>
            <person name="Barry K."/>
            <person name="Grigoriev I.V."/>
            <person name="Favel A."/>
            <person name="Rosso M.N."/>
            <person name="Martin F."/>
        </authorList>
    </citation>
    <scope>NUCLEOTIDE SEQUENCE [LARGE SCALE GENOMIC DNA]</scope>
    <source>
        <strain evidence="2 3">CIRM-BRFM 2984</strain>
    </source>
</reference>
<dbReference type="Gene3D" id="3.80.10.10">
    <property type="entry name" value="Ribonuclease Inhibitor"/>
    <property type="match status" value="1"/>
</dbReference>
<proteinExistence type="predicted"/>
<keyword evidence="3" id="KW-1185">Reference proteome</keyword>
<accession>A0AAW0D3W6</accession>
<sequence>MSKTRITGPKRTSKPQAQEAASSALTSFQHPSSQAFQPWKCIPPELAREIVGHLADDVSSLRALCLASSITRSFAVEHLFSVVNFRFGDDIGRWLDILEWTPGLEKVVKNVGLSFDALPPLNIDDSPSDTSVLARALSALPNVRVLKLDLASDPDCDATQAKAHISLFSHLEELHLSAFYLTDTDTLTSLLTSFTNLKVLSFDSIAFDFPHSEGDPSDFDLTSVQEVVISDSYSKHYDGDSCLGRLIEYSPPAALKSLKFETFSYDRSCCLDTMEKYLSLGAATLTNLVLDSIYHKDEDEHEEMWERLPSFPVLESLTVRITLTGEGELAVNALKAPRLATLILRIVLYDEYDDRFDFDDILLGVFPWSDSPASMASILTGRFPKFEHLEFHVCLCDRSDVLLQPAAREGMQRKLLKRLEETGADVTRYLSLPIQWLDERYRPVAYSNETGKPSWQADEETVED</sequence>
<organism evidence="2 3">
    <name type="scientific">Favolaschia claudopus</name>
    <dbReference type="NCBI Taxonomy" id="2862362"/>
    <lineage>
        <taxon>Eukaryota</taxon>
        <taxon>Fungi</taxon>
        <taxon>Dikarya</taxon>
        <taxon>Basidiomycota</taxon>
        <taxon>Agaricomycotina</taxon>
        <taxon>Agaricomycetes</taxon>
        <taxon>Agaricomycetidae</taxon>
        <taxon>Agaricales</taxon>
        <taxon>Marasmiineae</taxon>
        <taxon>Mycenaceae</taxon>
        <taxon>Favolaschia</taxon>
    </lineage>
</organism>
<evidence type="ECO:0008006" key="4">
    <source>
        <dbReference type="Google" id="ProtNLM"/>
    </source>
</evidence>
<feature type="region of interest" description="Disordered" evidence="1">
    <location>
        <begin position="1"/>
        <end position="31"/>
    </location>
</feature>
<dbReference type="InterPro" id="IPR032675">
    <property type="entry name" value="LRR_dom_sf"/>
</dbReference>
<evidence type="ECO:0000313" key="2">
    <source>
        <dbReference type="EMBL" id="KAK7046922.1"/>
    </source>
</evidence>
<gene>
    <name evidence="2" type="ORF">R3P38DRAFT_2876862</name>
</gene>
<name>A0AAW0D3W6_9AGAR</name>